<evidence type="ECO:0000256" key="12">
    <source>
        <dbReference type="ARBA" id="ARBA00023136"/>
    </source>
</evidence>
<evidence type="ECO:0000256" key="4">
    <source>
        <dbReference type="ARBA" id="ARBA00017504"/>
    </source>
</evidence>
<keyword evidence="11 14" id="KW-0408">Iron</keyword>
<feature type="transmembrane region" description="Helical" evidence="14">
    <location>
        <begin position="58"/>
        <end position="84"/>
    </location>
</feature>
<dbReference type="EMBL" id="CP043506">
    <property type="protein sequence ID" value="QEO17152.1"/>
    <property type="molecule type" value="Genomic_DNA"/>
</dbReference>
<keyword evidence="9 14" id="KW-1133">Transmembrane helix</keyword>
<evidence type="ECO:0000256" key="14">
    <source>
        <dbReference type="HAMAP-Rule" id="MF_02239"/>
    </source>
</evidence>
<dbReference type="NCBIfam" id="TIGR00701">
    <property type="entry name" value="protoporphyrinogen oxidase HemJ"/>
    <property type="match status" value="1"/>
</dbReference>
<keyword evidence="6 14" id="KW-0349">Heme</keyword>
<dbReference type="OrthoDB" id="9800824at2"/>
<evidence type="ECO:0000256" key="10">
    <source>
        <dbReference type="ARBA" id="ARBA00023002"/>
    </source>
</evidence>
<comment type="subcellular location">
    <subcellularLocation>
        <location evidence="1 14">Cell membrane</location>
        <topology evidence="1 14">Multi-pass membrane protein</topology>
    </subcellularLocation>
</comment>
<keyword evidence="8 14" id="KW-0479">Metal-binding</keyword>
<organism evidence="16 17">
    <name type="scientific">Acetobacter vaccinii</name>
    <dbReference type="NCBI Taxonomy" id="2592655"/>
    <lineage>
        <taxon>Bacteria</taxon>
        <taxon>Pseudomonadati</taxon>
        <taxon>Pseudomonadota</taxon>
        <taxon>Alphaproteobacteria</taxon>
        <taxon>Acetobacterales</taxon>
        <taxon>Acetobacteraceae</taxon>
        <taxon>Acetobacter</taxon>
    </lineage>
</organism>
<comment type="pathway">
    <text evidence="2 14 15">Porphyrin-containing compound metabolism; protoporphyrin-IX biosynthesis; protoporphyrin-IX from protoporphyrinogen-IX: step 1/1.</text>
</comment>
<comment type="catalytic activity">
    <reaction evidence="13 14 15">
        <text>protoporphyrinogen IX + 3 A = protoporphyrin IX + 3 AH2</text>
        <dbReference type="Rhea" id="RHEA:62000"/>
        <dbReference type="ChEBI" id="CHEBI:13193"/>
        <dbReference type="ChEBI" id="CHEBI:17499"/>
        <dbReference type="ChEBI" id="CHEBI:57306"/>
        <dbReference type="ChEBI" id="CHEBI:57307"/>
    </reaction>
</comment>
<feature type="transmembrane region" description="Helical" evidence="14">
    <location>
        <begin position="12"/>
        <end position="31"/>
    </location>
</feature>
<feature type="binding site" description="axial binding residue" evidence="14">
    <location>
        <position position="17"/>
    </location>
    <ligand>
        <name>heme</name>
        <dbReference type="ChEBI" id="CHEBI:30413"/>
    </ligand>
    <ligandPart>
        <name>Fe</name>
        <dbReference type="ChEBI" id="CHEBI:18248"/>
    </ligandPart>
</feature>
<evidence type="ECO:0000313" key="16">
    <source>
        <dbReference type="EMBL" id="QEO17152.1"/>
    </source>
</evidence>
<protein>
    <recommendedName>
        <fullName evidence="4 14">Protoporphyrinogen IX oxidase</fullName>
        <shortName evidence="14">PPO</shortName>
        <ecNumber evidence="14 15">1.3.99.-</ecNumber>
    </recommendedName>
</protein>
<evidence type="ECO:0000256" key="11">
    <source>
        <dbReference type="ARBA" id="ARBA00023004"/>
    </source>
</evidence>
<feature type="binding site" description="axial binding residue" evidence="14">
    <location>
        <position position="94"/>
    </location>
    <ligand>
        <name>heme</name>
        <dbReference type="ChEBI" id="CHEBI:30413"/>
    </ligand>
    <ligandPart>
        <name>Fe</name>
        <dbReference type="ChEBI" id="CHEBI:18248"/>
    </ligandPart>
</feature>
<keyword evidence="17" id="KW-1185">Reference proteome</keyword>
<evidence type="ECO:0000256" key="13">
    <source>
        <dbReference type="ARBA" id="ARBA00048390"/>
    </source>
</evidence>
<keyword evidence="5 14" id="KW-1003">Cell membrane</keyword>
<comment type="function">
    <text evidence="14 15">Catalyzes the oxidation of protoporphyrinogen IX to protoporphyrin IX.</text>
</comment>
<feature type="transmembrane region" description="Helical" evidence="14">
    <location>
        <begin position="90"/>
        <end position="108"/>
    </location>
</feature>
<dbReference type="GO" id="GO:0070818">
    <property type="term" value="F:protoporphyrinogen oxidase activity"/>
    <property type="evidence" value="ECO:0007669"/>
    <property type="project" value="UniProtKB-UniRule"/>
</dbReference>
<evidence type="ECO:0000256" key="6">
    <source>
        <dbReference type="ARBA" id="ARBA00022617"/>
    </source>
</evidence>
<evidence type="ECO:0000256" key="1">
    <source>
        <dbReference type="ARBA" id="ARBA00004651"/>
    </source>
</evidence>
<evidence type="ECO:0000256" key="7">
    <source>
        <dbReference type="ARBA" id="ARBA00022692"/>
    </source>
</evidence>
<evidence type="ECO:0000256" key="2">
    <source>
        <dbReference type="ARBA" id="ARBA00005073"/>
    </source>
</evidence>
<comment type="subunit">
    <text evidence="14">Homodimer.</text>
</comment>
<evidence type="ECO:0000313" key="17">
    <source>
        <dbReference type="Proteomes" id="UP000324536"/>
    </source>
</evidence>
<name>A0A5C1YQU2_9PROT</name>
<dbReference type="HAMAP" id="MF_02239">
    <property type="entry name" value="HemJ"/>
    <property type="match status" value="1"/>
</dbReference>
<dbReference type="GO" id="GO:0005886">
    <property type="term" value="C:plasma membrane"/>
    <property type="evidence" value="ECO:0007669"/>
    <property type="project" value="UniProtKB-SubCell"/>
</dbReference>
<dbReference type="UniPathway" id="UPA00251">
    <property type="reaction ID" value="UER00324"/>
</dbReference>
<sequence length="150" mass="17227">MVVEAFLPYGRWFLALHVMSVMAWMAGLFYLPRLFVYHCQVSLGGAESARFKIMERRLYRAITTPAMVASFLFGSCLVLTPGLVDWHAGWWHLKLLAVFLMAGFHGACGRWLRDFANDRNTHSEKFFRLANEIPTVLMIVIVIMVIVQPF</sequence>
<dbReference type="KEGG" id="acek:FLP30_04880"/>
<dbReference type="AlphaFoldDB" id="A0A5C1YQU2"/>
<dbReference type="EC" id="1.3.99.-" evidence="14 15"/>
<keyword evidence="12 14" id="KW-0472">Membrane</keyword>
<dbReference type="Proteomes" id="UP000324536">
    <property type="component" value="Chromosome"/>
</dbReference>
<accession>A0A5C1YQU2</accession>
<evidence type="ECO:0000256" key="8">
    <source>
        <dbReference type="ARBA" id="ARBA00022723"/>
    </source>
</evidence>
<proteinExistence type="inferred from homology"/>
<dbReference type="GO" id="GO:0046872">
    <property type="term" value="F:metal ion binding"/>
    <property type="evidence" value="ECO:0007669"/>
    <property type="project" value="UniProtKB-UniRule"/>
</dbReference>
<dbReference type="InterPro" id="IPR005265">
    <property type="entry name" value="HemJ-like"/>
</dbReference>
<dbReference type="PANTHER" id="PTHR40255">
    <property type="entry name" value="UPF0093 MEMBRANE PROTEIN SLR1790"/>
    <property type="match status" value="1"/>
</dbReference>
<evidence type="ECO:0000256" key="15">
    <source>
        <dbReference type="PIRNR" id="PIRNR004638"/>
    </source>
</evidence>
<reference evidence="16 17" key="1">
    <citation type="submission" date="2019-09" db="EMBL/GenBank/DDBJ databases">
        <title>Genome sequencing of strain KACC 21233.</title>
        <authorList>
            <person name="Heo J."/>
            <person name="Kim S.-J."/>
            <person name="Kim J.-S."/>
            <person name="Hong S.-B."/>
            <person name="Kwon S.-W."/>
        </authorList>
    </citation>
    <scope>NUCLEOTIDE SEQUENCE [LARGE SCALE GENOMIC DNA]</scope>
    <source>
        <strain evidence="16 17">KACC 21233</strain>
    </source>
</reference>
<gene>
    <name evidence="16" type="primary">hemJ</name>
    <name evidence="16" type="ORF">FLP30_04880</name>
</gene>
<keyword evidence="7 14" id="KW-0812">Transmembrane</keyword>
<evidence type="ECO:0000256" key="9">
    <source>
        <dbReference type="ARBA" id="ARBA00022989"/>
    </source>
</evidence>
<comment type="cofactor">
    <cofactor evidence="14 15">
        <name>heme b</name>
        <dbReference type="ChEBI" id="CHEBI:60344"/>
    </cofactor>
    <text evidence="14 15">Binds 1 heme b (iron(II)-protoporphyrin IX) group per subunit.</text>
</comment>
<dbReference type="Pfam" id="PF03653">
    <property type="entry name" value="UPF0093"/>
    <property type="match status" value="1"/>
</dbReference>
<evidence type="ECO:0000256" key="5">
    <source>
        <dbReference type="ARBA" id="ARBA00022475"/>
    </source>
</evidence>
<comment type="similarity">
    <text evidence="3 14 15">Belongs to the HemJ family.</text>
</comment>
<evidence type="ECO:0000256" key="3">
    <source>
        <dbReference type="ARBA" id="ARBA00006501"/>
    </source>
</evidence>
<dbReference type="PANTHER" id="PTHR40255:SF1">
    <property type="entry name" value="PROTOPORPHYRINOGEN IX OXIDASE"/>
    <property type="match status" value="1"/>
</dbReference>
<dbReference type="GO" id="GO:0006782">
    <property type="term" value="P:protoporphyrinogen IX biosynthetic process"/>
    <property type="evidence" value="ECO:0007669"/>
    <property type="project" value="UniProtKB-UniRule"/>
</dbReference>
<dbReference type="RefSeq" id="WP_149278831.1">
    <property type="nucleotide sequence ID" value="NZ_CP043506.1"/>
</dbReference>
<keyword evidence="10 14" id="KW-0560">Oxidoreductase</keyword>
<feature type="transmembrane region" description="Helical" evidence="14">
    <location>
        <begin position="129"/>
        <end position="147"/>
    </location>
</feature>
<dbReference type="PIRSF" id="PIRSF004638">
    <property type="entry name" value="UCP004638"/>
    <property type="match status" value="1"/>
</dbReference>